<feature type="region of interest" description="Disordered" evidence="8">
    <location>
        <begin position="60"/>
        <end position="95"/>
    </location>
</feature>
<feature type="compositionally biased region" description="Acidic residues" evidence="8">
    <location>
        <begin position="589"/>
        <end position="606"/>
    </location>
</feature>
<dbReference type="GO" id="GO:0016567">
    <property type="term" value="P:protein ubiquitination"/>
    <property type="evidence" value="ECO:0007669"/>
    <property type="project" value="InterPro"/>
</dbReference>
<dbReference type="Gene3D" id="1.25.10.10">
    <property type="entry name" value="Leucine-rich Repeat Variant"/>
    <property type="match status" value="1"/>
</dbReference>
<dbReference type="SUPFAM" id="SSF48371">
    <property type="entry name" value="ARM repeat"/>
    <property type="match status" value="1"/>
</dbReference>
<comment type="catalytic activity">
    <reaction evidence="1">
        <text>S-ubiquitinyl-[E2 ubiquitin-conjugating enzyme]-L-cysteine + [acceptor protein]-L-lysine = [E2 ubiquitin-conjugating enzyme]-L-cysteine + N(6)-ubiquitinyl-[acceptor protein]-L-lysine.</text>
        <dbReference type="EC" id="2.3.2.27"/>
    </reaction>
</comment>
<feature type="domain" description="Peptidase M14" evidence="10">
    <location>
        <begin position="857"/>
        <end position="1129"/>
    </location>
</feature>
<evidence type="ECO:0000259" key="10">
    <source>
        <dbReference type="PROSITE" id="PS52035"/>
    </source>
</evidence>
<comment type="caution">
    <text evidence="11">The sequence shown here is derived from an EMBL/GenBank/DDBJ whole genome shotgun (WGS) entry which is preliminary data.</text>
</comment>
<comment type="cofactor">
    <cofactor evidence="2">
        <name>Zn(2+)</name>
        <dbReference type="ChEBI" id="CHEBI:29105"/>
    </cofactor>
</comment>
<dbReference type="InterPro" id="IPR016024">
    <property type="entry name" value="ARM-type_fold"/>
</dbReference>
<gene>
    <name evidence="11" type="ORF">PROFUN_06591</name>
</gene>
<dbReference type="GO" id="GO:0008270">
    <property type="term" value="F:zinc ion binding"/>
    <property type="evidence" value="ECO:0007669"/>
    <property type="project" value="InterPro"/>
</dbReference>
<dbReference type="Pfam" id="PF00246">
    <property type="entry name" value="Peptidase_M14"/>
    <property type="match status" value="1"/>
</dbReference>
<organism evidence="11 12">
    <name type="scientific">Planoprotostelium fungivorum</name>
    <dbReference type="NCBI Taxonomy" id="1890364"/>
    <lineage>
        <taxon>Eukaryota</taxon>
        <taxon>Amoebozoa</taxon>
        <taxon>Evosea</taxon>
        <taxon>Variosea</taxon>
        <taxon>Cavosteliida</taxon>
        <taxon>Cavosteliaceae</taxon>
        <taxon>Planoprotostelium</taxon>
    </lineage>
</organism>
<evidence type="ECO:0000256" key="3">
    <source>
        <dbReference type="ARBA" id="ARBA00005988"/>
    </source>
</evidence>
<evidence type="ECO:0000256" key="4">
    <source>
        <dbReference type="ARBA" id="ARBA00024524"/>
    </source>
</evidence>
<dbReference type="InterPro" id="IPR003613">
    <property type="entry name" value="Ubox_domain"/>
</dbReference>
<evidence type="ECO:0000256" key="7">
    <source>
        <dbReference type="SAM" id="Coils"/>
    </source>
</evidence>
<dbReference type="PROSITE" id="PS50176">
    <property type="entry name" value="ARM_REPEAT"/>
    <property type="match status" value="2"/>
</dbReference>
<dbReference type="SMART" id="SM00504">
    <property type="entry name" value="Ubox"/>
    <property type="match status" value="1"/>
</dbReference>
<dbReference type="CDD" id="cd16655">
    <property type="entry name" value="RING-Ubox_WDSUB1-like"/>
    <property type="match status" value="1"/>
</dbReference>
<dbReference type="EMBL" id="MDYQ01000463">
    <property type="protein sequence ID" value="PRP74462.1"/>
    <property type="molecule type" value="Genomic_DNA"/>
</dbReference>
<feature type="compositionally biased region" description="Basic and acidic residues" evidence="8">
    <location>
        <begin position="78"/>
        <end position="88"/>
    </location>
</feature>
<feature type="region of interest" description="Disordered" evidence="8">
    <location>
        <begin position="589"/>
        <end position="610"/>
    </location>
</feature>
<feature type="compositionally biased region" description="Polar residues" evidence="8">
    <location>
        <begin position="183"/>
        <end position="199"/>
    </location>
</feature>
<feature type="repeat" description="ARM" evidence="5">
    <location>
        <begin position="449"/>
        <end position="479"/>
    </location>
</feature>
<evidence type="ECO:0000256" key="6">
    <source>
        <dbReference type="PROSITE-ProRule" id="PRU01379"/>
    </source>
</evidence>
<dbReference type="InterPro" id="IPR011989">
    <property type="entry name" value="ARM-like"/>
</dbReference>
<evidence type="ECO:0000256" key="5">
    <source>
        <dbReference type="PROSITE-ProRule" id="PRU00259"/>
    </source>
</evidence>
<feature type="active site" description="Proton donor/acceptor" evidence="6">
    <location>
        <position position="1093"/>
    </location>
</feature>
<dbReference type="InParanoid" id="A0A2P6MRY5"/>
<dbReference type="GO" id="GO:0006508">
    <property type="term" value="P:proteolysis"/>
    <property type="evidence" value="ECO:0007669"/>
    <property type="project" value="InterPro"/>
</dbReference>
<dbReference type="STRING" id="1890364.A0A2P6MRY5"/>
<comment type="similarity">
    <text evidence="3 6">Belongs to the peptidase M14 family.</text>
</comment>
<evidence type="ECO:0000313" key="11">
    <source>
        <dbReference type="EMBL" id="PRP74462.1"/>
    </source>
</evidence>
<name>A0A2P6MRY5_9EUKA</name>
<dbReference type="InterPro" id="IPR000834">
    <property type="entry name" value="Peptidase_M14"/>
</dbReference>
<dbReference type="PROSITE" id="PS52035">
    <property type="entry name" value="PEPTIDASE_M14"/>
    <property type="match status" value="1"/>
</dbReference>
<reference evidence="11 12" key="1">
    <citation type="journal article" date="2018" name="Genome Biol. Evol.">
        <title>Multiple Roots of Fruiting Body Formation in Amoebozoa.</title>
        <authorList>
            <person name="Hillmann F."/>
            <person name="Forbes G."/>
            <person name="Novohradska S."/>
            <person name="Ferling I."/>
            <person name="Riege K."/>
            <person name="Groth M."/>
            <person name="Westermann M."/>
            <person name="Marz M."/>
            <person name="Spaller T."/>
            <person name="Winckler T."/>
            <person name="Schaap P."/>
            <person name="Glockner G."/>
        </authorList>
    </citation>
    <scope>NUCLEOTIDE SEQUENCE [LARGE SCALE GENOMIC DNA]</scope>
    <source>
        <strain evidence="11 12">Jena</strain>
    </source>
</reference>
<evidence type="ECO:0000256" key="1">
    <source>
        <dbReference type="ARBA" id="ARBA00000900"/>
    </source>
</evidence>
<dbReference type="InterPro" id="IPR000225">
    <property type="entry name" value="Armadillo"/>
</dbReference>
<dbReference type="Pfam" id="PF25571">
    <property type="entry name" value="TPR_CCP1_N"/>
    <property type="match status" value="1"/>
</dbReference>
<dbReference type="GO" id="GO:0004181">
    <property type="term" value="F:metallocarboxypeptidase activity"/>
    <property type="evidence" value="ECO:0007669"/>
    <property type="project" value="InterPro"/>
</dbReference>
<dbReference type="SUPFAM" id="SSF57850">
    <property type="entry name" value="RING/U-box"/>
    <property type="match status" value="1"/>
</dbReference>
<evidence type="ECO:0000259" key="9">
    <source>
        <dbReference type="PROSITE" id="PS51698"/>
    </source>
</evidence>
<feature type="region of interest" description="Disordered" evidence="8">
    <location>
        <begin position="180"/>
        <end position="199"/>
    </location>
</feature>
<dbReference type="PANTHER" id="PTHR12756">
    <property type="entry name" value="CYTOSOLIC CARBOXYPEPTIDASE"/>
    <property type="match status" value="1"/>
</dbReference>
<dbReference type="Pfam" id="PF18027">
    <property type="entry name" value="Pepdidase_M14_N"/>
    <property type="match status" value="1"/>
</dbReference>
<dbReference type="Gene3D" id="3.40.630.10">
    <property type="entry name" value="Zn peptidases"/>
    <property type="match status" value="1"/>
</dbReference>
<keyword evidence="7" id="KW-0175">Coiled coil</keyword>
<feature type="coiled-coil region" evidence="7">
    <location>
        <begin position="1200"/>
        <end position="1227"/>
    </location>
</feature>
<keyword evidence="12" id="KW-1185">Reference proteome</keyword>
<sequence>MLWKASGNNNSNNRKQEASSLNNFGISGRKISIEPKETFHEDLPAFGVSDDTFGCRGAEKYRNTQHGRRSSQELTTEYSKKSHQERRQVSAPSRFTTHNTALRSRSSNYNVMDPVFSSFPSRNASASDLISPSSHAQVHLSPVKTESTHNMSPARESSIYAFAAHAREAMAAREIVVARDPSSVPQNASTTQPTPQTKAQVNEMTNTDEVLVVNIPRKTSGTKKKKVPPTLTNLQVNKGNPEDWKDKYSELIETMKTCTEDNEEYLENTRELIKKHGIHTVVKILQLVNGREEDWLAQLACAVLITTTSNAKLCNQFVKKGATRAVMTTMHKHCGNAQIMGLIIEILERAAKKEKRLSLLLRLEGGIPVLLNSLKQHGDDLVYLQKAGSLLSILSFRNANNVVILLKEGSVEQIFGLIKLHLGEHKLLIILMSVLYNLSRSVFIKSYDGCMEQLFEILEKYSTNESVVKVTLSILKNLSNNVVGRSYIKKMLHSIRQISLLHSDKKIVLNLVCSIVYKISPMTSPIPKDGFTYHIPSIEIVPEQFTPQTNDSEPTIDEENDGEVEFGLVDEEVIDASLLNVPEMDYEEGDEIIDGDGNNEDQEEQEETPRRERFITNLDRNTIMKFFPEFYNEEYEVESNNRDGIFGWDSNVYKGCKEWIMPPPQHPGLPPRDKEFLHVEDCEKLSIKMMLHDLELLSSNTERRIVYDLKDGVRHRQPDDLQFESRFECGNLRRVQRIGPTEYDVITNVDVNCVTHTQWFYFRVTNMTSGLTYKFNIINMEKPSSEYNSGMMPLFYSKERAEQRDLGWTREGFDICYYKNQYMHHAQKDGKVNHFHTLTFRLAFPYDEDECYLACCYPYTATMLKEHLLSLEDEPNIRNKMRRTTLCKTMAGNSTDLLTITTFPASKEVIRSRPVVVLTSRVHPGESQASTMMQGCIDFLLGDSDEASWLRDRMVFKVIPMLNMDGVVEGNHRCSLSAVDLNRQWIDPSPKLHPEVFHTKQLMMHTLNEGQDIKLFVDLHGHFRKKNIFMFGCNHDGRPDLKYKEAVFPFMLSRIDSNFNFDGCSFKIPQSKKSCGRVVGGRSLNILNSFTMEASFSGMDVGTNRGHHLDIEYLLRIGHSLIKTLYTYTTDDLQVFEIREMLLAQSEDFAPLRTKKKAVRKKSGKKKTNNQRTQMRTKLCRARRQTLLHQSEREEMQICRDALAESLQELEKSLRENEMRLRDHDESVEAAKLFLQKALTDRAGLAKLLEDVRSELELTRSGVVDADRRLQTYDDILLEDRQRENGITKDQPMWISSTANGALRSLRTALSASVSVINRMSLSPVQPRTTPQRNRLPIAARLPSSKRKFIDIVEEDLQCPISKEVMDDPVLTADGHTYERSNIVAWFQRGNRTSPVTNAPLDSFTLIPNRRVKSMIETFKDRRGNV</sequence>
<feature type="region of interest" description="Disordered" evidence="8">
    <location>
        <begin position="128"/>
        <end position="152"/>
    </location>
</feature>
<feature type="repeat" description="ARM" evidence="5">
    <location>
        <begin position="365"/>
        <end position="409"/>
    </location>
</feature>
<comment type="catalytic activity">
    <reaction evidence="4">
        <text>C-terminal L-alpha-aminoacyl-L-glutamyl-L-glutamyl-[tubulin] + H2O = C-terminal L-alpha-aminoacyl-L-glutamyl-[tubulin] + L-glutamate</text>
        <dbReference type="Rhea" id="RHEA:63792"/>
        <dbReference type="Rhea" id="RHEA-COMP:16435"/>
        <dbReference type="Rhea" id="RHEA-COMP:16436"/>
        <dbReference type="ChEBI" id="CHEBI:15377"/>
        <dbReference type="ChEBI" id="CHEBI:29985"/>
        <dbReference type="ChEBI" id="CHEBI:149555"/>
        <dbReference type="ChEBI" id="CHEBI:149556"/>
        <dbReference type="EC" id="3.4.17.24"/>
    </reaction>
    <physiologicalReaction direction="left-to-right" evidence="4">
        <dbReference type="Rhea" id="RHEA:63793"/>
    </physiologicalReaction>
</comment>
<dbReference type="SUPFAM" id="SSF53187">
    <property type="entry name" value="Zn-dependent exopeptidases"/>
    <property type="match status" value="1"/>
</dbReference>
<feature type="region of interest" description="Disordered" evidence="8">
    <location>
        <begin position="1"/>
        <end position="21"/>
    </location>
</feature>
<dbReference type="InterPro" id="IPR050821">
    <property type="entry name" value="Cytosolic_carboxypeptidase"/>
</dbReference>
<dbReference type="Gene3D" id="2.60.40.3120">
    <property type="match status" value="1"/>
</dbReference>
<dbReference type="PANTHER" id="PTHR12756:SF11">
    <property type="entry name" value="CYTOSOLIC CARBOXYPEPTIDASE 1"/>
    <property type="match status" value="1"/>
</dbReference>
<dbReference type="Proteomes" id="UP000241769">
    <property type="component" value="Unassembled WGS sequence"/>
</dbReference>
<feature type="region of interest" description="Disordered" evidence="8">
    <location>
        <begin position="1154"/>
        <end position="1176"/>
    </location>
</feature>
<evidence type="ECO:0000313" key="12">
    <source>
        <dbReference type="Proteomes" id="UP000241769"/>
    </source>
</evidence>
<evidence type="ECO:0000256" key="8">
    <source>
        <dbReference type="SAM" id="MobiDB-lite"/>
    </source>
</evidence>
<dbReference type="PROSITE" id="PS51698">
    <property type="entry name" value="U_BOX"/>
    <property type="match status" value="1"/>
</dbReference>
<dbReference type="Gene3D" id="3.30.40.10">
    <property type="entry name" value="Zinc/RING finger domain, C3HC4 (zinc finger)"/>
    <property type="match status" value="1"/>
</dbReference>
<evidence type="ECO:0000256" key="2">
    <source>
        <dbReference type="ARBA" id="ARBA00001947"/>
    </source>
</evidence>
<dbReference type="InterPro" id="IPR013083">
    <property type="entry name" value="Znf_RING/FYVE/PHD"/>
</dbReference>
<accession>A0A2P6MRY5</accession>
<proteinExistence type="inferred from homology"/>
<dbReference type="Pfam" id="PF04564">
    <property type="entry name" value="U-box"/>
    <property type="match status" value="1"/>
</dbReference>
<feature type="domain" description="U-box" evidence="9">
    <location>
        <begin position="1352"/>
        <end position="1426"/>
    </location>
</feature>
<protein>
    <submittedName>
        <fullName evidence="11">Uncharacterized protein</fullName>
    </submittedName>
</protein>
<dbReference type="InterPro" id="IPR040626">
    <property type="entry name" value="Pepdidase_M14_N"/>
</dbReference>
<feature type="compositionally biased region" description="Basic residues" evidence="8">
    <location>
        <begin position="1154"/>
        <end position="1169"/>
    </location>
</feature>
<dbReference type="GO" id="GO:0061630">
    <property type="term" value="F:ubiquitin protein ligase activity"/>
    <property type="evidence" value="ECO:0007669"/>
    <property type="project" value="UniProtKB-EC"/>
</dbReference>
<dbReference type="OrthoDB" id="10064100at2759"/>